<evidence type="ECO:0000256" key="1">
    <source>
        <dbReference type="SAM" id="MobiDB-lite"/>
    </source>
</evidence>
<comment type="caution">
    <text evidence="2">The sequence shown here is derived from an EMBL/GenBank/DDBJ whole genome shotgun (WGS) entry which is preliminary data.</text>
</comment>
<sequence>MAPLGSQKLKAVVKGSRCRGPPGLRHPMPLKFKTQHEFEKSQRALRKAMHEFFPVEVRDIVLEKHLKALQAKPSGASYEEFLNFPPFFRRSFGKRGTINLTSDTRIEKFILDSFNFRSVFGHRGITFRDVYCLQTVLPSSAALFASLGAELSFSAVTHLSIHCGLEPDFLKSLKQWDMVLGRLEVLRIKYMVFVDEVEDEEMPWENPLWIEVLGLCLNMRVFLLKTPLPVSRQDDWSCQELVPIWASNLPKLQRVYIFHAYDESCDVGDFLWQGSNVLHTRSAYGSNIWESQHVRPKDFCARLPFRRLVPYTTVPPEDVDVYDSDDCWAPDDGEVPSDDLQYPNGLEGGWMAVDLS</sequence>
<keyword evidence="3" id="KW-1185">Reference proteome</keyword>
<accession>A0A409Y496</accession>
<dbReference type="InParanoid" id="A0A409Y496"/>
<reference evidence="2 3" key="1">
    <citation type="journal article" date="2018" name="Evol. Lett.">
        <title>Horizontal gene cluster transfer increased hallucinogenic mushroom diversity.</title>
        <authorList>
            <person name="Reynolds H.T."/>
            <person name="Vijayakumar V."/>
            <person name="Gluck-Thaler E."/>
            <person name="Korotkin H.B."/>
            <person name="Matheny P.B."/>
            <person name="Slot J.C."/>
        </authorList>
    </citation>
    <scope>NUCLEOTIDE SEQUENCE [LARGE SCALE GENOMIC DNA]</scope>
    <source>
        <strain evidence="2 3">SRW20</strain>
    </source>
</reference>
<proteinExistence type="predicted"/>
<evidence type="ECO:0000313" key="3">
    <source>
        <dbReference type="Proteomes" id="UP000284706"/>
    </source>
</evidence>
<organism evidence="2 3">
    <name type="scientific">Gymnopilus dilepis</name>
    <dbReference type="NCBI Taxonomy" id="231916"/>
    <lineage>
        <taxon>Eukaryota</taxon>
        <taxon>Fungi</taxon>
        <taxon>Dikarya</taxon>
        <taxon>Basidiomycota</taxon>
        <taxon>Agaricomycotina</taxon>
        <taxon>Agaricomycetes</taxon>
        <taxon>Agaricomycetidae</taxon>
        <taxon>Agaricales</taxon>
        <taxon>Agaricineae</taxon>
        <taxon>Hymenogastraceae</taxon>
        <taxon>Gymnopilus</taxon>
    </lineage>
</organism>
<protein>
    <submittedName>
        <fullName evidence="2">Uncharacterized protein</fullName>
    </submittedName>
</protein>
<evidence type="ECO:0000313" key="2">
    <source>
        <dbReference type="EMBL" id="PPQ97813.1"/>
    </source>
</evidence>
<dbReference type="Proteomes" id="UP000284706">
    <property type="component" value="Unassembled WGS sequence"/>
</dbReference>
<name>A0A409Y496_9AGAR</name>
<feature type="region of interest" description="Disordered" evidence="1">
    <location>
        <begin position="1"/>
        <end position="26"/>
    </location>
</feature>
<gene>
    <name evidence="2" type="ORF">CVT26_012913</name>
</gene>
<dbReference type="EMBL" id="NHYE01001188">
    <property type="protein sequence ID" value="PPQ97813.1"/>
    <property type="molecule type" value="Genomic_DNA"/>
</dbReference>
<dbReference type="AlphaFoldDB" id="A0A409Y496"/>